<name>A0AAD1XBQ9_EUPCR</name>
<accession>A0AAD1XBQ9</accession>
<organism evidence="3 4">
    <name type="scientific">Euplotes crassus</name>
    <dbReference type="NCBI Taxonomy" id="5936"/>
    <lineage>
        <taxon>Eukaryota</taxon>
        <taxon>Sar</taxon>
        <taxon>Alveolata</taxon>
        <taxon>Ciliophora</taxon>
        <taxon>Intramacronucleata</taxon>
        <taxon>Spirotrichea</taxon>
        <taxon>Hypotrichia</taxon>
        <taxon>Euplotida</taxon>
        <taxon>Euplotidae</taxon>
        <taxon>Moneuplotes</taxon>
    </lineage>
</organism>
<proteinExistence type="predicted"/>
<evidence type="ECO:0000256" key="2">
    <source>
        <dbReference type="SAM" id="SignalP"/>
    </source>
</evidence>
<comment type="caution">
    <text evidence="3">The sequence shown here is derived from an EMBL/GenBank/DDBJ whole genome shotgun (WGS) entry which is preliminary data.</text>
</comment>
<gene>
    <name evidence="3" type="ORF">ECRASSUSDP1_LOCUS6451</name>
</gene>
<protein>
    <submittedName>
        <fullName evidence="3">Uncharacterized protein</fullName>
    </submittedName>
</protein>
<dbReference type="Proteomes" id="UP001295684">
    <property type="component" value="Unassembled WGS sequence"/>
</dbReference>
<feature type="signal peptide" evidence="2">
    <location>
        <begin position="1"/>
        <end position="21"/>
    </location>
</feature>
<dbReference type="EMBL" id="CAMPGE010006255">
    <property type="protein sequence ID" value="CAI2365101.1"/>
    <property type="molecule type" value="Genomic_DNA"/>
</dbReference>
<evidence type="ECO:0000313" key="3">
    <source>
        <dbReference type="EMBL" id="CAI2365101.1"/>
    </source>
</evidence>
<feature type="chain" id="PRO_5042182460" evidence="2">
    <location>
        <begin position="22"/>
        <end position="116"/>
    </location>
</feature>
<sequence length="116" mass="13138">MIHLALILFVSYALLLTPCCCCCFSAVLQFSEVSALSVIRADEETSAFLYVFDMFFIIIPAILPIKMPVTNYFKGGLSSSYSKNSYPKWSILTQNLALLLIFPWGFVHNFDQCDLF</sequence>
<feature type="transmembrane region" description="Helical" evidence="1">
    <location>
        <begin position="86"/>
        <end position="106"/>
    </location>
</feature>
<dbReference type="AlphaFoldDB" id="A0AAD1XBQ9"/>
<keyword evidence="1" id="KW-0472">Membrane</keyword>
<reference evidence="3" key="1">
    <citation type="submission" date="2023-07" db="EMBL/GenBank/DDBJ databases">
        <authorList>
            <consortium name="AG Swart"/>
            <person name="Singh M."/>
            <person name="Singh A."/>
            <person name="Seah K."/>
            <person name="Emmerich C."/>
        </authorList>
    </citation>
    <scope>NUCLEOTIDE SEQUENCE</scope>
    <source>
        <strain evidence="3">DP1</strain>
    </source>
</reference>
<keyword evidence="2" id="KW-0732">Signal</keyword>
<evidence type="ECO:0000256" key="1">
    <source>
        <dbReference type="SAM" id="Phobius"/>
    </source>
</evidence>
<keyword evidence="4" id="KW-1185">Reference proteome</keyword>
<evidence type="ECO:0000313" key="4">
    <source>
        <dbReference type="Proteomes" id="UP001295684"/>
    </source>
</evidence>
<feature type="transmembrane region" description="Helical" evidence="1">
    <location>
        <begin position="47"/>
        <end position="65"/>
    </location>
</feature>
<keyword evidence="1" id="KW-0812">Transmembrane</keyword>
<keyword evidence="1" id="KW-1133">Transmembrane helix</keyword>